<accession>A0ACD5ZCT9</accession>
<name>A0ACD5ZCT9_AVESA</name>
<evidence type="ECO:0000313" key="1">
    <source>
        <dbReference type="EnsemblPlants" id="AVESA.00010b.r2.6CG1127060.1.CDS.1"/>
    </source>
</evidence>
<evidence type="ECO:0000313" key="2">
    <source>
        <dbReference type="Proteomes" id="UP001732700"/>
    </source>
</evidence>
<organism evidence="1 2">
    <name type="scientific">Avena sativa</name>
    <name type="common">Oat</name>
    <dbReference type="NCBI Taxonomy" id="4498"/>
    <lineage>
        <taxon>Eukaryota</taxon>
        <taxon>Viridiplantae</taxon>
        <taxon>Streptophyta</taxon>
        <taxon>Embryophyta</taxon>
        <taxon>Tracheophyta</taxon>
        <taxon>Spermatophyta</taxon>
        <taxon>Magnoliopsida</taxon>
        <taxon>Liliopsida</taxon>
        <taxon>Poales</taxon>
        <taxon>Poaceae</taxon>
        <taxon>BOP clade</taxon>
        <taxon>Pooideae</taxon>
        <taxon>Poodae</taxon>
        <taxon>Poeae</taxon>
        <taxon>Poeae Chloroplast Group 1 (Aveneae type)</taxon>
        <taxon>Aveninae</taxon>
        <taxon>Avena</taxon>
    </lineage>
</organism>
<dbReference type="Proteomes" id="UP001732700">
    <property type="component" value="Chromosome 6C"/>
</dbReference>
<dbReference type="EnsemblPlants" id="AVESA.00010b.r2.6CG1127060.1">
    <property type="protein sequence ID" value="AVESA.00010b.r2.6CG1127060.1.CDS.1"/>
    <property type="gene ID" value="AVESA.00010b.r2.6CG1127060"/>
</dbReference>
<proteinExistence type="predicted"/>
<keyword evidence="2" id="KW-1185">Reference proteome</keyword>
<reference evidence="1" key="1">
    <citation type="submission" date="2021-05" db="EMBL/GenBank/DDBJ databases">
        <authorList>
            <person name="Scholz U."/>
            <person name="Mascher M."/>
            <person name="Fiebig A."/>
        </authorList>
    </citation>
    <scope>NUCLEOTIDE SEQUENCE [LARGE SCALE GENOMIC DNA]</scope>
</reference>
<sequence>MDLDDRGTKDEGGRRTRSGDDDDKQQRSDSDDEGTRQPYNCTFCRRGFPTAQALGGHMNIHRKDRGRASTVPETSLLHGERPAALPPQELRLFELGHVHGAADRGKEQGGARDRWKYYVAKDGERHGEEELDLELRLGSAAGQ</sequence>
<reference evidence="1" key="2">
    <citation type="submission" date="2025-09" db="UniProtKB">
        <authorList>
            <consortium name="EnsemblPlants"/>
        </authorList>
    </citation>
    <scope>IDENTIFICATION</scope>
</reference>
<protein>
    <submittedName>
        <fullName evidence="1">Uncharacterized protein</fullName>
    </submittedName>
</protein>